<dbReference type="PROSITE" id="PS50883">
    <property type="entry name" value="EAL"/>
    <property type="match status" value="1"/>
</dbReference>
<dbReference type="InterPro" id="IPR035919">
    <property type="entry name" value="EAL_sf"/>
</dbReference>
<dbReference type="PANTHER" id="PTHR44757">
    <property type="entry name" value="DIGUANYLATE CYCLASE DGCP"/>
    <property type="match status" value="1"/>
</dbReference>
<dbReference type="Pfam" id="PF00563">
    <property type="entry name" value="EAL"/>
    <property type="match status" value="1"/>
</dbReference>
<dbReference type="SUPFAM" id="SSF141868">
    <property type="entry name" value="EAL domain-like"/>
    <property type="match status" value="1"/>
</dbReference>
<sequence>MVITTARLLGTLALTLGVVAFGELVLGTPRLYTDTAQLVAGLVAATVCLAVGRDRTGIPRRWRLLAAGGLVVWSLNRIWWVVQDLAGADRLPPHALTYAALFVLPVCMLVGLLGAVHTRPRPVPTSPLRDQIALVIDSLLITGSVLALCWSVLPGSWLVPPGPPALRGLDVVQLIYLIADLVLFTMVVLLLTTRPDSPAGRRPLRLVGSALLAFGVADTVRLLGGGPTWLEGLGHLLGPAFIAMAALSPNRTPVPPPDAEVLERDWFRLLLPYGPVVVTGVVLVVRTVAEGSLSPFEAYLGWLGLALVVTRQMITIVDNTVLFDRVATAQRRLHHQAYHDPLTGLANRALFRERLVLAIDAHQKRGTPVAVLFADLDDFKLINDTFGHAIGDRVLQAIGERMRAGVRAGDLVARLGGDEFAIVLDQGGVAVPAPRRRAPWRRRADSVLKQRRYVLSAAGVRVSEAAFAGGATVSPSWDTSTDGPAFPAGPSGASGASGPSGVPGPSSAATAPPSLASSISSVSPSSPVPSSSLSSSPSSPSSSSSPALSPSSSAFSGASSSPSSSALSGGSPPPSSSALSEAVSSPGDAVAGFDAAWEAEAEAIGQRVLATLREPYVIDGRSVGVGVSIGLVTAEPGDELTADLLLRRADAAMYAVKRRGKGELIRYTGPKDSGPHADLPQLLAGALSGGSPAAAGFNVHYQPIVRLSDGATVAVEALARWTDPVAGPVHPDVFVTMAERTGLVAAIDDFVLDRACADAARLAELYGRPIDMHVNVSAGRLAGQGLEDAVRAALTRHRLEPARLIIEITETLRIPDLPCAAALVERLRDLGVRVALDDFGSGYNALAQLHALPVDIVKLDSTLTDVDTSPDRAGALCRSVLAICAELGIIVVAEGLETEERAGAMAALGCPLGQGYLYGAPAALTRLPHPPAA</sequence>
<dbReference type="PANTHER" id="PTHR44757:SF2">
    <property type="entry name" value="BIOFILM ARCHITECTURE MAINTENANCE PROTEIN MBAA"/>
    <property type="match status" value="1"/>
</dbReference>
<feature type="transmembrane region" description="Helical" evidence="2">
    <location>
        <begin position="132"/>
        <end position="153"/>
    </location>
</feature>
<gene>
    <name evidence="5" type="ORF">BC793_102268</name>
</gene>
<dbReference type="SMART" id="SM00267">
    <property type="entry name" value="GGDEF"/>
    <property type="match status" value="1"/>
</dbReference>
<feature type="transmembrane region" description="Helical" evidence="2">
    <location>
        <begin position="64"/>
        <end position="83"/>
    </location>
</feature>
<comment type="caution">
    <text evidence="5">The sequence shown here is derived from an EMBL/GenBank/DDBJ whole genome shotgun (WGS) entry which is preliminary data.</text>
</comment>
<name>A0A316FUE1_9ACTN</name>
<feature type="compositionally biased region" description="Low complexity" evidence="1">
    <location>
        <begin position="483"/>
        <end position="585"/>
    </location>
</feature>
<dbReference type="NCBIfam" id="TIGR00254">
    <property type="entry name" value="GGDEF"/>
    <property type="match status" value="1"/>
</dbReference>
<dbReference type="AlphaFoldDB" id="A0A316FUE1"/>
<keyword evidence="2" id="KW-0812">Transmembrane</keyword>
<dbReference type="InterPro" id="IPR043128">
    <property type="entry name" value="Rev_trsase/Diguanyl_cyclase"/>
</dbReference>
<evidence type="ECO:0000256" key="2">
    <source>
        <dbReference type="SAM" id="Phobius"/>
    </source>
</evidence>
<evidence type="ECO:0000313" key="6">
    <source>
        <dbReference type="Proteomes" id="UP000245697"/>
    </source>
</evidence>
<keyword evidence="2" id="KW-1133">Transmembrane helix</keyword>
<feature type="transmembrane region" description="Helical" evidence="2">
    <location>
        <begin position="301"/>
        <end position="323"/>
    </location>
</feature>
<feature type="transmembrane region" description="Helical" evidence="2">
    <location>
        <begin position="204"/>
        <end position="223"/>
    </location>
</feature>
<dbReference type="PROSITE" id="PS50887">
    <property type="entry name" value="GGDEF"/>
    <property type="match status" value="1"/>
</dbReference>
<feature type="transmembrane region" description="Helical" evidence="2">
    <location>
        <begin position="32"/>
        <end position="52"/>
    </location>
</feature>
<dbReference type="EMBL" id="QGGR01000002">
    <property type="protein sequence ID" value="PWK51240.1"/>
    <property type="molecule type" value="Genomic_DNA"/>
</dbReference>
<dbReference type="CDD" id="cd01949">
    <property type="entry name" value="GGDEF"/>
    <property type="match status" value="1"/>
</dbReference>
<proteinExistence type="predicted"/>
<dbReference type="InterPro" id="IPR052155">
    <property type="entry name" value="Biofilm_reg_signaling"/>
</dbReference>
<organism evidence="5 6">
    <name type="scientific">Actinoplanes xinjiangensis</name>
    <dbReference type="NCBI Taxonomy" id="512350"/>
    <lineage>
        <taxon>Bacteria</taxon>
        <taxon>Bacillati</taxon>
        <taxon>Actinomycetota</taxon>
        <taxon>Actinomycetes</taxon>
        <taxon>Micromonosporales</taxon>
        <taxon>Micromonosporaceae</taxon>
        <taxon>Actinoplanes</taxon>
    </lineage>
</organism>
<feature type="transmembrane region" description="Helical" evidence="2">
    <location>
        <begin position="95"/>
        <end position="116"/>
    </location>
</feature>
<feature type="transmembrane region" description="Helical" evidence="2">
    <location>
        <begin position="173"/>
        <end position="192"/>
    </location>
</feature>
<dbReference type="RefSeq" id="WP_239170119.1">
    <property type="nucleotide sequence ID" value="NZ_BONA01000047.1"/>
</dbReference>
<feature type="transmembrane region" description="Helical" evidence="2">
    <location>
        <begin position="269"/>
        <end position="289"/>
    </location>
</feature>
<evidence type="ECO:0000313" key="5">
    <source>
        <dbReference type="EMBL" id="PWK51240.1"/>
    </source>
</evidence>
<dbReference type="SUPFAM" id="SSF55073">
    <property type="entry name" value="Nucleotide cyclase"/>
    <property type="match status" value="2"/>
</dbReference>
<keyword evidence="6" id="KW-1185">Reference proteome</keyword>
<evidence type="ECO:0000259" key="3">
    <source>
        <dbReference type="PROSITE" id="PS50883"/>
    </source>
</evidence>
<feature type="domain" description="GGDEF" evidence="4">
    <location>
        <begin position="367"/>
        <end position="498"/>
    </location>
</feature>
<feature type="region of interest" description="Disordered" evidence="1">
    <location>
        <begin position="471"/>
        <end position="585"/>
    </location>
</feature>
<reference evidence="5 6" key="1">
    <citation type="submission" date="2018-05" db="EMBL/GenBank/DDBJ databases">
        <title>Genomic Encyclopedia of Archaeal and Bacterial Type Strains, Phase II (KMG-II): from individual species to whole genera.</title>
        <authorList>
            <person name="Goeker M."/>
        </authorList>
    </citation>
    <scope>NUCLEOTIDE SEQUENCE [LARGE SCALE GENOMIC DNA]</scope>
    <source>
        <strain evidence="5 6">DSM 45184</strain>
    </source>
</reference>
<dbReference type="Gene3D" id="3.20.20.450">
    <property type="entry name" value="EAL domain"/>
    <property type="match status" value="1"/>
</dbReference>
<feature type="compositionally biased region" description="Polar residues" evidence="1">
    <location>
        <begin position="473"/>
        <end position="482"/>
    </location>
</feature>
<dbReference type="Gene3D" id="3.30.70.270">
    <property type="match status" value="2"/>
</dbReference>
<dbReference type="InterPro" id="IPR029787">
    <property type="entry name" value="Nucleotide_cyclase"/>
</dbReference>
<keyword evidence="2" id="KW-0472">Membrane</keyword>
<dbReference type="InterPro" id="IPR001633">
    <property type="entry name" value="EAL_dom"/>
</dbReference>
<dbReference type="CDD" id="cd01948">
    <property type="entry name" value="EAL"/>
    <property type="match status" value="1"/>
</dbReference>
<feature type="domain" description="EAL" evidence="3">
    <location>
        <begin position="676"/>
        <end position="933"/>
    </location>
</feature>
<dbReference type="Pfam" id="PF00990">
    <property type="entry name" value="GGDEF"/>
    <property type="match status" value="2"/>
</dbReference>
<dbReference type="Proteomes" id="UP000245697">
    <property type="component" value="Unassembled WGS sequence"/>
</dbReference>
<accession>A0A316FUE1</accession>
<dbReference type="InterPro" id="IPR000160">
    <property type="entry name" value="GGDEF_dom"/>
</dbReference>
<evidence type="ECO:0000259" key="4">
    <source>
        <dbReference type="PROSITE" id="PS50887"/>
    </source>
</evidence>
<dbReference type="SMART" id="SM00052">
    <property type="entry name" value="EAL"/>
    <property type="match status" value="1"/>
</dbReference>
<evidence type="ECO:0000256" key="1">
    <source>
        <dbReference type="SAM" id="MobiDB-lite"/>
    </source>
</evidence>
<protein>
    <submittedName>
        <fullName evidence="5">Diguanylate cyclase (GGDEF)-like protein</fullName>
    </submittedName>
</protein>